<organism evidence="4 5">
    <name type="scientific">Gossypium lobatum</name>
    <dbReference type="NCBI Taxonomy" id="34289"/>
    <lineage>
        <taxon>Eukaryota</taxon>
        <taxon>Viridiplantae</taxon>
        <taxon>Streptophyta</taxon>
        <taxon>Embryophyta</taxon>
        <taxon>Tracheophyta</taxon>
        <taxon>Spermatophyta</taxon>
        <taxon>Magnoliopsida</taxon>
        <taxon>eudicotyledons</taxon>
        <taxon>Gunneridae</taxon>
        <taxon>Pentapetalae</taxon>
        <taxon>rosids</taxon>
        <taxon>malvids</taxon>
        <taxon>Malvales</taxon>
        <taxon>Malvaceae</taxon>
        <taxon>Malvoideae</taxon>
        <taxon>Gossypium</taxon>
    </lineage>
</organism>
<dbReference type="PANTHER" id="PTHR46288">
    <property type="entry name" value="PHORBOL-ESTER/DAG-TYPE DOMAIN-CONTAINING PROTEIN"/>
    <property type="match status" value="1"/>
</dbReference>
<dbReference type="AlphaFoldDB" id="A0A7J8NE14"/>
<gene>
    <name evidence="4" type="ORF">Golob_024448</name>
</gene>
<dbReference type="InterPro" id="IPR019786">
    <property type="entry name" value="Zinc_finger_PHD-type_CS"/>
</dbReference>
<evidence type="ECO:0000313" key="4">
    <source>
        <dbReference type="EMBL" id="MBA0575211.1"/>
    </source>
</evidence>
<dbReference type="EMBL" id="JABEZX010122379">
    <property type="protein sequence ID" value="MBA0575211.1"/>
    <property type="molecule type" value="Genomic_DNA"/>
</dbReference>
<proteinExistence type="predicted"/>
<evidence type="ECO:0000256" key="1">
    <source>
        <dbReference type="ARBA" id="ARBA00022723"/>
    </source>
</evidence>
<dbReference type="PROSITE" id="PS01359">
    <property type="entry name" value="ZF_PHD_1"/>
    <property type="match status" value="1"/>
</dbReference>
<comment type="caution">
    <text evidence="4">The sequence shown here is derived from an EMBL/GenBank/DDBJ whole genome shotgun (WGS) entry which is preliminary data.</text>
</comment>
<evidence type="ECO:0008006" key="6">
    <source>
        <dbReference type="Google" id="ProtNLM"/>
    </source>
</evidence>
<feature type="non-terminal residue" evidence="4">
    <location>
        <position position="184"/>
    </location>
</feature>
<evidence type="ECO:0000256" key="2">
    <source>
        <dbReference type="ARBA" id="ARBA00022771"/>
    </source>
</evidence>
<dbReference type="GO" id="GO:0008270">
    <property type="term" value="F:zinc ion binding"/>
    <property type="evidence" value="ECO:0007669"/>
    <property type="project" value="UniProtKB-KW"/>
</dbReference>
<keyword evidence="3" id="KW-0862">Zinc</keyword>
<dbReference type="InterPro" id="IPR046349">
    <property type="entry name" value="C1-like_sf"/>
</dbReference>
<dbReference type="Proteomes" id="UP000593572">
    <property type="component" value="Unassembled WGS sequence"/>
</dbReference>
<keyword evidence="5" id="KW-1185">Reference proteome</keyword>
<keyword evidence="2" id="KW-0863">Zinc-finger</keyword>
<name>A0A7J8NE14_9ROSI</name>
<reference evidence="4 5" key="1">
    <citation type="journal article" date="2019" name="Genome Biol. Evol.">
        <title>Insights into the evolution of the New World diploid cottons (Gossypium, subgenus Houzingenia) based on genome sequencing.</title>
        <authorList>
            <person name="Grover C.E."/>
            <person name="Arick M.A. 2nd"/>
            <person name="Thrash A."/>
            <person name="Conover J.L."/>
            <person name="Sanders W.S."/>
            <person name="Peterson D.G."/>
            <person name="Frelichowski J.E."/>
            <person name="Scheffler J.A."/>
            <person name="Scheffler B.E."/>
            <person name="Wendel J.F."/>
        </authorList>
    </citation>
    <scope>NUCLEOTIDE SEQUENCE [LARGE SCALE GENOMIC DNA]</scope>
    <source>
        <strain evidence="4">157</strain>
        <tissue evidence="4">Leaf</tissue>
    </source>
</reference>
<dbReference type="SUPFAM" id="SSF57889">
    <property type="entry name" value="Cysteine-rich domain"/>
    <property type="match status" value="2"/>
</dbReference>
<keyword evidence="1" id="KW-0479">Metal-binding</keyword>
<protein>
    <recommendedName>
        <fullName evidence="6">DC1 domain-containing protein</fullName>
    </recommendedName>
</protein>
<evidence type="ECO:0000313" key="5">
    <source>
        <dbReference type="Proteomes" id="UP000593572"/>
    </source>
</evidence>
<accession>A0A7J8NE14</accession>
<dbReference type="PANTHER" id="PTHR46288:SF27">
    <property type="entry name" value="CYSTEINE_HISTIDINE-RICH C1 DOMAIN FAMILY PROTEIN"/>
    <property type="match status" value="1"/>
</dbReference>
<sequence>MEESKNYGHHHPLLLLDEEQLINNQSGVADCSKCGEKVSAPCFSCAEYCGFYLHKVCAAAPLEINHPFHRDHPLVLMQKPPYSFGTYICDFCDKTCEKFFYHCPDLDFHIKCAFFTFNIAENNLKELEHFVCQYPLVSTKNDDEELEEVRNCFGCWEPLANYTHFSPYCGFNLHKKCAELPLEL</sequence>
<evidence type="ECO:0000256" key="3">
    <source>
        <dbReference type="ARBA" id="ARBA00022833"/>
    </source>
</evidence>